<sequence>MSTLVTCSLPGAVTTHASTRRFGGSQFQTSQASCISFKREVSAKAVLRQPVVVAGGIISVAGGGQQVNGAKRRGRSRHQSVCSLAETPTSERPHHEGQCEQCGWAESIGCGCIQPG</sequence>
<keyword evidence="3" id="KW-1185">Reference proteome</keyword>
<accession>A0A0E0NCY1</accession>
<dbReference type="Gramene" id="ORUFI02G12040.1">
    <property type="protein sequence ID" value="ORUFI02G12040.1"/>
    <property type="gene ID" value="ORUFI02G12040"/>
</dbReference>
<protein>
    <submittedName>
        <fullName evidence="2">Uncharacterized protein</fullName>
    </submittedName>
</protein>
<evidence type="ECO:0000313" key="3">
    <source>
        <dbReference type="Proteomes" id="UP000008022"/>
    </source>
</evidence>
<dbReference type="HOGENOM" id="CLU_2100917_0_0_1"/>
<reference evidence="3" key="1">
    <citation type="submission" date="2013-06" db="EMBL/GenBank/DDBJ databases">
        <authorList>
            <person name="Zhao Q."/>
        </authorList>
    </citation>
    <scope>NUCLEOTIDE SEQUENCE</scope>
    <source>
        <strain evidence="3">cv. W1943</strain>
    </source>
</reference>
<dbReference type="Proteomes" id="UP000008022">
    <property type="component" value="Unassembled WGS sequence"/>
</dbReference>
<feature type="region of interest" description="Disordered" evidence="1">
    <location>
        <begin position="64"/>
        <end position="97"/>
    </location>
</feature>
<dbReference type="AlphaFoldDB" id="A0A0E0NCY1"/>
<reference evidence="2" key="2">
    <citation type="submission" date="2015-06" db="UniProtKB">
        <authorList>
            <consortium name="EnsemblPlants"/>
        </authorList>
    </citation>
    <scope>IDENTIFICATION</scope>
</reference>
<name>A0A0E0NCY1_ORYRU</name>
<evidence type="ECO:0000256" key="1">
    <source>
        <dbReference type="SAM" id="MobiDB-lite"/>
    </source>
</evidence>
<proteinExistence type="predicted"/>
<feature type="compositionally biased region" description="Polar residues" evidence="1">
    <location>
        <begin position="79"/>
        <end position="88"/>
    </location>
</feature>
<evidence type="ECO:0000313" key="2">
    <source>
        <dbReference type="EnsemblPlants" id="ORUFI02G12040.2"/>
    </source>
</evidence>
<organism evidence="2 3">
    <name type="scientific">Oryza rufipogon</name>
    <name type="common">Brownbeard rice</name>
    <name type="synonym">Asian wild rice</name>
    <dbReference type="NCBI Taxonomy" id="4529"/>
    <lineage>
        <taxon>Eukaryota</taxon>
        <taxon>Viridiplantae</taxon>
        <taxon>Streptophyta</taxon>
        <taxon>Embryophyta</taxon>
        <taxon>Tracheophyta</taxon>
        <taxon>Spermatophyta</taxon>
        <taxon>Magnoliopsida</taxon>
        <taxon>Liliopsida</taxon>
        <taxon>Poales</taxon>
        <taxon>Poaceae</taxon>
        <taxon>BOP clade</taxon>
        <taxon>Oryzoideae</taxon>
        <taxon>Oryzeae</taxon>
        <taxon>Oryzinae</taxon>
        <taxon>Oryza</taxon>
    </lineage>
</organism>
<dbReference type="Gramene" id="ORUFI02G12040.2">
    <property type="protein sequence ID" value="ORUFI02G12040.2"/>
    <property type="gene ID" value="ORUFI02G12040"/>
</dbReference>
<dbReference type="EnsemblPlants" id="ORUFI02G12040.2">
    <property type="protein sequence ID" value="ORUFI02G12040.2"/>
    <property type="gene ID" value="ORUFI02G12040"/>
</dbReference>
<dbReference type="EnsemblPlants" id="ORUFI02G12040.1">
    <property type="protein sequence ID" value="ORUFI02G12040.1"/>
    <property type="gene ID" value="ORUFI02G12040"/>
</dbReference>